<dbReference type="GO" id="GO:0016020">
    <property type="term" value="C:membrane"/>
    <property type="evidence" value="ECO:0007669"/>
    <property type="project" value="GOC"/>
</dbReference>
<dbReference type="Proteomes" id="UP000023152">
    <property type="component" value="Unassembled WGS sequence"/>
</dbReference>
<evidence type="ECO:0000313" key="3">
    <source>
        <dbReference type="EMBL" id="ETO11054.1"/>
    </source>
</evidence>
<comment type="similarity">
    <text evidence="1">Belongs to the LpxC family.</text>
</comment>
<keyword evidence="4" id="KW-1185">Reference proteome</keyword>
<dbReference type="NCBIfam" id="TIGR00325">
    <property type="entry name" value="lpxC"/>
    <property type="match status" value="1"/>
</dbReference>
<dbReference type="GO" id="GO:0009245">
    <property type="term" value="P:lipid A biosynthetic process"/>
    <property type="evidence" value="ECO:0007669"/>
    <property type="project" value="InterPro"/>
</dbReference>
<dbReference type="InterPro" id="IPR020568">
    <property type="entry name" value="Ribosomal_Su5_D2-typ_SF"/>
</dbReference>
<gene>
    <name evidence="3" type="ORF">RFI_26321</name>
</gene>
<dbReference type="AlphaFoldDB" id="X6MB20"/>
<dbReference type="SUPFAM" id="SSF54211">
    <property type="entry name" value="Ribosomal protein S5 domain 2-like"/>
    <property type="match status" value="1"/>
</dbReference>
<name>X6MB20_RETFI</name>
<evidence type="ECO:0000313" key="4">
    <source>
        <dbReference type="Proteomes" id="UP000023152"/>
    </source>
</evidence>
<dbReference type="Pfam" id="PF03331">
    <property type="entry name" value="LpxC"/>
    <property type="match status" value="1"/>
</dbReference>
<reference evidence="3 4" key="1">
    <citation type="journal article" date="2013" name="Curr. Biol.">
        <title>The Genome of the Foraminiferan Reticulomyxa filosa.</title>
        <authorList>
            <person name="Glockner G."/>
            <person name="Hulsmann N."/>
            <person name="Schleicher M."/>
            <person name="Noegel A.A."/>
            <person name="Eichinger L."/>
            <person name="Gallinger C."/>
            <person name="Pawlowski J."/>
            <person name="Sierra R."/>
            <person name="Euteneuer U."/>
            <person name="Pillet L."/>
            <person name="Moustafa A."/>
            <person name="Platzer M."/>
            <person name="Groth M."/>
            <person name="Szafranski K."/>
            <person name="Schliwa M."/>
        </authorList>
    </citation>
    <scope>NUCLEOTIDE SEQUENCE [LARGE SCALE GENOMIC DNA]</scope>
</reference>
<accession>X6MB20</accession>
<dbReference type="GO" id="GO:2001289">
    <property type="term" value="P:lipid X metabolic process"/>
    <property type="evidence" value="ECO:0007669"/>
    <property type="project" value="UniProtKB-ARBA"/>
</dbReference>
<protein>
    <submittedName>
        <fullName evidence="3">UDP-3-0-acyl N-acetylglucosamine deacetylase</fullName>
    </submittedName>
</protein>
<comment type="caution">
    <text evidence="3">The sequence shown here is derived from an EMBL/GenBank/DDBJ whole genome shotgun (WGS) entry which is preliminary data.</text>
</comment>
<dbReference type="EMBL" id="ASPP01022833">
    <property type="protein sequence ID" value="ETO11054.1"/>
    <property type="molecule type" value="Genomic_DNA"/>
</dbReference>
<comment type="function">
    <text evidence="2">Involved in the biosynthesis of lipid A, a phosphorylated glycolipid that in bacteria anchors the lipopolysaccharide to the outer membrane of the cell. Lipid A-like molecules in plants may serve as structural components of the outer membranes of mitochondria and/or chloroplasts, or may be involved in signal transduction or plant defense responses.</text>
</comment>
<evidence type="ECO:0000256" key="1">
    <source>
        <dbReference type="ARBA" id="ARBA00006170"/>
    </source>
</evidence>
<dbReference type="PANTHER" id="PTHR33694">
    <property type="entry name" value="UDP-3-O-ACYL-N-ACETYLGLUCOSAMINE DEACETYLASE 1, MITOCHONDRIAL-RELATED"/>
    <property type="match status" value="1"/>
</dbReference>
<evidence type="ECO:0000256" key="2">
    <source>
        <dbReference type="ARBA" id="ARBA00024987"/>
    </source>
</evidence>
<sequence length="189" mass="21148">MDGSSFTFVSLIEQVGTISQNDYRKVIKVVKPIEIEIEDKRIEIVPDDSFTIDCKISFDNKVIGEQNFIFSENQTCFEKDISKARTFGFIKDLDLLHKIGLGKGVSLENSIGLDEEGVVNKDGLRYADEFVRHKVLDCIGDLYLAGARLQGRVKSFKGGHAMNNKILRKLFSNPSAYVLIDPSKRLAAA</sequence>
<dbReference type="GO" id="GO:0103117">
    <property type="term" value="F:UDP-3-O-acyl-N-acetylglucosamine deacetylase activity"/>
    <property type="evidence" value="ECO:0007669"/>
    <property type="project" value="InterPro"/>
</dbReference>
<dbReference type="InterPro" id="IPR011334">
    <property type="entry name" value="UDP-acyl_GlcNac_deAcase_C"/>
</dbReference>
<dbReference type="Gene3D" id="3.30.1700.10">
    <property type="entry name" value="lpxc deacetylase, domain 2"/>
    <property type="match status" value="1"/>
</dbReference>
<proteinExistence type="inferred from homology"/>
<dbReference type="OrthoDB" id="10265200at2759"/>
<dbReference type="InterPro" id="IPR004463">
    <property type="entry name" value="UDP-acyl_GlcNac_deAcase"/>
</dbReference>
<organism evidence="3 4">
    <name type="scientific">Reticulomyxa filosa</name>
    <dbReference type="NCBI Taxonomy" id="46433"/>
    <lineage>
        <taxon>Eukaryota</taxon>
        <taxon>Sar</taxon>
        <taxon>Rhizaria</taxon>
        <taxon>Retaria</taxon>
        <taxon>Foraminifera</taxon>
        <taxon>Monothalamids</taxon>
        <taxon>Reticulomyxidae</taxon>
        <taxon>Reticulomyxa</taxon>
    </lineage>
</organism>
<dbReference type="PANTHER" id="PTHR33694:SF1">
    <property type="entry name" value="UDP-3-O-ACYL-N-ACETYLGLUCOSAMINE DEACETYLASE 1, MITOCHONDRIAL-RELATED"/>
    <property type="match status" value="1"/>
</dbReference>